<feature type="non-terminal residue" evidence="1">
    <location>
        <position position="1"/>
    </location>
</feature>
<dbReference type="Proteomes" id="UP000053477">
    <property type="component" value="Unassembled WGS sequence"/>
</dbReference>
<dbReference type="OrthoDB" id="3250747at2759"/>
<organism evidence="1 2">
    <name type="scientific">Schizopora paradoxa</name>
    <dbReference type="NCBI Taxonomy" id="27342"/>
    <lineage>
        <taxon>Eukaryota</taxon>
        <taxon>Fungi</taxon>
        <taxon>Dikarya</taxon>
        <taxon>Basidiomycota</taxon>
        <taxon>Agaricomycotina</taxon>
        <taxon>Agaricomycetes</taxon>
        <taxon>Hymenochaetales</taxon>
        <taxon>Schizoporaceae</taxon>
        <taxon>Schizopora</taxon>
    </lineage>
</organism>
<dbReference type="AlphaFoldDB" id="A0A0H2RLG4"/>
<keyword evidence="2" id="KW-1185">Reference proteome</keyword>
<protein>
    <recommendedName>
        <fullName evidence="3">FAR1 domain-containing protein</fullName>
    </recommendedName>
</protein>
<dbReference type="STRING" id="27342.A0A0H2RLG4"/>
<proteinExistence type="predicted"/>
<reference evidence="1 2" key="1">
    <citation type="submission" date="2015-04" db="EMBL/GenBank/DDBJ databases">
        <title>Complete genome sequence of Schizopora paradoxa KUC8140, a cosmopolitan wood degrader in East Asia.</title>
        <authorList>
            <consortium name="DOE Joint Genome Institute"/>
            <person name="Min B."/>
            <person name="Park H."/>
            <person name="Jang Y."/>
            <person name="Kim J.-J."/>
            <person name="Kim K.H."/>
            <person name="Pangilinan J."/>
            <person name="Lipzen A."/>
            <person name="Riley R."/>
            <person name="Grigoriev I.V."/>
            <person name="Spatafora J.W."/>
            <person name="Choi I.-G."/>
        </authorList>
    </citation>
    <scope>NUCLEOTIDE SEQUENCE [LARGE SCALE GENOMIC DNA]</scope>
    <source>
        <strain evidence="1 2">KUC8140</strain>
    </source>
</reference>
<gene>
    <name evidence="1" type="ORF">SCHPADRAFT_800198</name>
</gene>
<sequence length="244" mass="27859">SITDFTAWLEREKDEHSIELLLRNRTVSRTGAYTIKKHYICARNNKHDKKKAPRSSLAASNRKKSTKRTGCECALTIKTYPDTECVLGRYTSSHSHELGNANLRFTRLSESARAQIATLLRLGIEPPKVEQMFKQGLYDKSTELLSEEALRGRRYTRDSLVTMADILEVRLDRNDAESIRIWVDELRKEGAVLAFKDCTMPVPSESKISATSFCLILQVDWQRERAKEFGKAVLHIDGTHNTTQ</sequence>
<feature type="non-terminal residue" evidence="1">
    <location>
        <position position="244"/>
    </location>
</feature>
<evidence type="ECO:0008006" key="3">
    <source>
        <dbReference type="Google" id="ProtNLM"/>
    </source>
</evidence>
<dbReference type="InParanoid" id="A0A0H2RLG4"/>
<evidence type="ECO:0000313" key="2">
    <source>
        <dbReference type="Proteomes" id="UP000053477"/>
    </source>
</evidence>
<accession>A0A0H2RLG4</accession>
<evidence type="ECO:0000313" key="1">
    <source>
        <dbReference type="EMBL" id="KLO10303.1"/>
    </source>
</evidence>
<name>A0A0H2RLG4_9AGAM</name>
<dbReference type="EMBL" id="KQ086030">
    <property type="protein sequence ID" value="KLO10303.1"/>
    <property type="molecule type" value="Genomic_DNA"/>
</dbReference>